<keyword evidence="4" id="KW-0540">Nuclease</keyword>
<dbReference type="PANTHER" id="PTHR37984">
    <property type="entry name" value="PROTEIN CBG26694"/>
    <property type="match status" value="1"/>
</dbReference>
<evidence type="ECO:0000313" key="10">
    <source>
        <dbReference type="Proteomes" id="UP001162156"/>
    </source>
</evidence>
<organism evidence="9 10">
    <name type="scientific">Rhamnusium bicolor</name>
    <dbReference type="NCBI Taxonomy" id="1586634"/>
    <lineage>
        <taxon>Eukaryota</taxon>
        <taxon>Metazoa</taxon>
        <taxon>Ecdysozoa</taxon>
        <taxon>Arthropoda</taxon>
        <taxon>Hexapoda</taxon>
        <taxon>Insecta</taxon>
        <taxon>Pterygota</taxon>
        <taxon>Neoptera</taxon>
        <taxon>Endopterygota</taxon>
        <taxon>Coleoptera</taxon>
        <taxon>Polyphaga</taxon>
        <taxon>Cucujiformia</taxon>
        <taxon>Chrysomeloidea</taxon>
        <taxon>Cerambycidae</taxon>
        <taxon>Lepturinae</taxon>
        <taxon>Rhagiini</taxon>
        <taxon>Rhamnusium</taxon>
    </lineage>
</organism>
<accession>A0AAV8WT00</accession>
<feature type="compositionally biased region" description="Basic and acidic residues" evidence="7">
    <location>
        <begin position="316"/>
        <end position="342"/>
    </location>
</feature>
<dbReference type="PROSITE" id="PS50175">
    <property type="entry name" value="ASP_PROT_RETROV"/>
    <property type="match status" value="1"/>
</dbReference>
<proteinExistence type="predicted"/>
<dbReference type="InterPro" id="IPR021109">
    <property type="entry name" value="Peptidase_aspartic_dom_sf"/>
</dbReference>
<dbReference type="GO" id="GO:0004190">
    <property type="term" value="F:aspartic-type endopeptidase activity"/>
    <property type="evidence" value="ECO:0007669"/>
    <property type="project" value="InterPro"/>
</dbReference>
<dbReference type="InterPro" id="IPR050951">
    <property type="entry name" value="Retrovirus_Pol_polyprotein"/>
</dbReference>
<evidence type="ECO:0000256" key="6">
    <source>
        <dbReference type="ARBA" id="ARBA00022801"/>
    </source>
</evidence>
<feature type="domain" description="Peptidase A2" evidence="8">
    <location>
        <begin position="87"/>
        <end position="127"/>
    </location>
</feature>
<evidence type="ECO:0000256" key="5">
    <source>
        <dbReference type="ARBA" id="ARBA00022759"/>
    </source>
</evidence>
<evidence type="ECO:0000256" key="2">
    <source>
        <dbReference type="ARBA" id="ARBA00022679"/>
    </source>
</evidence>
<dbReference type="GO" id="GO:0006508">
    <property type="term" value="P:proteolysis"/>
    <property type="evidence" value="ECO:0007669"/>
    <property type="project" value="InterPro"/>
</dbReference>
<dbReference type="Gene3D" id="2.40.70.10">
    <property type="entry name" value="Acid Proteases"/>
    <property type="match status" value="1"/>
</dbReference>
<dbReference type="Pfam" id="PF17921">
    <property type="entry name" value="Integrase_H2C2"/>
    <property type="match status" value="1"/>
</dbReference>
<evidence type="ECO:0000256" key="3">
    <source>
        <dbReference type="ARBA" id="ARBA00022695"/>
    </source>
</evidence>
<dbReference type="SUPFAM" id="SSF50630">
    <property type="entry name" value="Acid proteases"/>
    <property type="match status" value="1"/>
</dbReference>
<dbReference type="GO" id="GO:0004519">
    <property type="term" value="F:endonuclease activity"/>
    <property type="evidence" value="ECO:0007669"/>
    <property type="project" value="UniProtKB-KW"/>
</dbReference>
<protein>
    <recommendedName>
        <fullName evidence="1">RNA-directed DNA polymerase</fullName>
        <ecNumber evidence="1">2.7.7.49</ecNumber>
    </recommendedName>
</protein>
<evidence type="ECO:0000256" key="4">
    <source>
        <dbReference type="ARBA" id="ARBA00022722"/>
    </source>
</evidence>
<dbReference type="Gene3D" id="1.10.340.70">
    <property type="match status" value="1"/>
</dbReference>
<keyword evidence="2" id="KW-0808">Transferase</keyword>
<keyword evidence="6" id="KW-0378">Hydrolase</keyword>
<keyword evidence="5" id="KW-0255">Endonuclease</keyword>
<dbReference type="AlphaFoldDB" id="A0AAV8WT00"/>
<evidence type="ECO:0000313" key="9">
    <source>
        <dbReference type="EMBL" id="KAJ8929702.1"/>
    </source>
</evidence>
<gene>
    <name evidence="9" type="ORF">NQ314_017596</name>
</gene>
<sequence length="656" mass="75843">MGSELDKLLEKLQRIEDSLSTYAIAKNLFHNYFETKRNNKIVKEINASDSDSSTEESSSEASITEIKNIKSVSKPWLVNIRILDRNVQFKVDSGADETIITTETYKKLKKSREVKLKSTKTRLVGPGNNSQEVGTINEVNEHLITKGEVKEKFPDLFKQLGQIKNFEYAIKLKDGTEPVAVQTTRSVALPLLEMDHNTRSLEKTCIKDIYAGHFGYVKCKARAKETIWWPSIKNYIEEKIKNCEKCLKNSKPMVEPMLSLETPFILWQTIGTDLTKLNGNIYLVIQDYYTRWPEIFELKNLKLKTEEVSPNKVKKKVTESKSKQQEKDKEGVVQKTGEEMVGRKQNRERKLPSYLKDYEINTWSSGPKFGPFNPETDDWTIYSEQLEQWFISTKIVEPTEKVANLLSVIGTQTYTLLRNLTFPELPASKSIAELLNLLSKQFCIPRNEWKEIRNFMEAAQEPQETVQDWSARVRKLAINCNFGTNLIYMLKVKFVTGMTKGKVFDRVIEEKQDEAMEKLTKLAVQKENWNERERAVNYVDNVDQHVDFVCENNDYYPNVKPIFNVEKRVFWVKIQMVNNINSLYKEEIEVLVAHRTVVREIQSSVKENSCQISSNSNVVEAASVAPSRIIAPEVTKPKRSRKPPTRLRDYIVEIES</sequence>
<evidence type="ECO:0000256" key="7">
    <source>
        <dbReference type="SAM" id="MobiDB-lite"/>
    </source>
</evidence>
<name>A0AAV8WT00_9CUCU</name>
<keyword evidence="3" id="KW-0548">Nucleotidyltransferase</keyword>
<evidence type="ECO:0000259" key="8">
    <source>
        <dbReference type="PROSITE" id="PS50175"/>
    </source>
</evidence>
<dbReference type="Proteomes" id="UP001162156">
    <property type="component" value="Unassembled WGS sequence"/>
</dbReference>
<feature type="region of interest" description="Disordered" evidence="7">
    <location>
        <begin position="312"/>
        <end position="346"/>
    </location>
</feature>
<evidence type="ECO:0000256" key="1">
    <source>
        <dbReference type="ARBA" id="ARBA00012493"/>
    </source>
</evidence>
<dbReference type="EMBL" id="JANEYF010004910">
    <property type="protein sequence ID" value="KAJ8929702.1"/>
    <property type="molecule type" value="Genomic_DNA"/>
</dbReference>
<dbReference type="EC" id="2.7.7.49" evidence="1"/>
<dbReference type="InterPro" id="IPR041588">
    <property type="entry name" value="Integrase_H2C2"/>
</dbReference>
<comment type="caution">
    <text evidence="9">The sequence shown here is derived from an EMBL/GenBank/DDBJ whole genome shotgun (WGS) entry which is preliminary data.</text>
</comment>
<keyword evidence="10" id="KW-1185">Reference proteome</keyword>
<dbReference type="GO" id="GO:0003964">
    <property type="term" value="F:RNA-directed DNA polymerase activity"/>
    <property type="evidence" value="ECO:0007669"/>
    <property type="project" value="UniProtKB-EC"/>
</dbReference>
<dbReference type="InterPro" id="IPR001995">
    <property type="entry name" value="Peptidase_A2_cat"/>
</dbReference>
<dbReference type="PANTHER" id="PTHR37984:SF5">
    <property type="entry name" value="PROTEIN NYNRIN-LIKE"/>
    <property type="match status" value="1"/>
</dbReference>
<reference evidence="9" key="1">
    <citation type="journal article" date="2023" name="Insect Mol. Biol.">
        <title>Genome sequencing provides insights into the evolution of gene families encoding plant cell wall-degrading enzymes in longhorned beetles.</title>
        <authorList>
            <person name="Shin N.R."/>
            <person name="Okamura Y."/>
            <person name="Kirsch R."/>
            <person name="Pauchet Y."/>
        </authorList>
    </citation>
    <scope>NUCLEOTIDE SEQUENCE</scope>
    <source>
        <strain evidence="9">RBIC_L_NR</strain>
    </source>
</reference>